<evidence type="ECO:0000256" key="1">
    <source>
        <dbReference type="SAM" id="Coils"/>
    </source>
</evidence>
<feature type="compositionally biased region" description="Basic residues" evidence="2">
    <location>
        <begin position="581"/>
        <end position="658"/>
    </location>
</feature>
<feature type="region of interest" description="Disordered" evidence="2">
    <location>
        <begin position="575"/>
        <end position="759"/>
    </location>
</feature>
<feature type="compositionally biased region" description="Low complexity" evidence="2">
    <location>
        <begin position="709"/>
        <end position="718"/>
    </location>
</feature>
<evidence type="ECO:0000256" key="2">
    <source>
        <dbReference type="SAM" id="MobiDB-lite"/>
    </source>
</evidence>
<dbReference type="PANTHER" id="PTHR12484:SF4">
    <property type="entry name" value="A-KINASE ANCHOR PROTEIN 17A"/>
    <property type="match status" value="1"/>
</dbReference>
<dbReference type="EMBL" id="VTPC01005173">
    <property type="protein sequence ID" value="KAF2896333.1"/>
    <property type="molecule type" value="Genomic_DNA"/>
</dbReference>
<accession>A0A8K0CYZ6</accession>
<feature type="region of interest" description="Disordered" evidence="2">
    <location>
        <begin position="288"/>
        <end position="326"/>
    </location>
</feature>
<sequence>MNAFQTCQNVSDAIPLYLPQQLYLKPIARLKISLQLPQRTFGKSISNWEVMETLRTMIKPDTFSLLKVVKTNLDIVRLEAETDDKSKLEKVISKLDNKMMKLREFPELLKIRACEAKLDFPTRHMWDTFFREAKNMNEMKPGERPDTIHISNLPIKWFVPYHLSGEEDIKPSEKIFFRIFEKFGQIRRVDIPICDPYRSKMKTEVSGMQVFDFNEEHFFEGYVQFKDYVGFTKTMDALRGMKLLHKADGESYAVNVTVNFDTTKHLSDASTRRREIVRDRLVKKEIDREEKQRREQEEEERKIQAERQKEIDQKSAKERRRREREEKRKAKILAKLKVKGADEINEKIAKEEKKLLKVQRKLEAIRLVEELFRRIKIKKEKDLKASFSGHGNEDELTKLKNSSELEVRQQREKLNRVIEGRIVLKSILAGGPHIRSYYDSSSDSSSSEENSIKKKEKKSVSANAMSADQNIHPADTMLATGDWYGYPPSNGLYPYHIPPVYPPHIGGHPSNYFPYHRGRGGGRGVIPGPSRGLPNVYSRRARGVRYRGNFRKATIYPPELQEQYYRYFEKFLHEHDDRSRRSYSRSRSRSHSRHKNTTRRSRSHSRRRSRSGSRSYSKHRSRNLKSRSRSPSRPRMRRSHSRSYRSQSHTRSKRRSRSYSRASSNRSNHSHHSSKSCHTPQSKHNKKYSSKSRSRSTHRKSKEKEKSRSPSYRSIDSSKFISPSRLRMPRSKSWSLPRENDKDNNRKSWSKSASPEKKY</sequence>
<feature type="region of interest" description="Disordered" evidence="2">
    <location>
        <begin position="437"/>
        <end position="467"/>
    </location>
</feature>
<dbReference type="OrthoDB" id="1918237at2759"/>
<name>A0A8K0CYZ6_IGNLU</name>
<gene>
    <name evidence="3" type="ORF">ILUMI_09840</name>
</gene>
<dbReference type="InterPro" id="IPR056852">
    <property type="entry name" value="AK17A/B"/>
</dbReference>
<dbReference type="CDD" id="cd12264">
    <property type="entry name" value="RRM_AKAP17A"/>
    <property type="match status" value="1"/>
</dbReference>
<comment type="caution">
    <text evidence="3">The sequence shown here is derived from an EMBL/GenBank/DDBJ whole genome shotgun (WGS) entry which is preliminary data.</text>
</comment>
<evidence type="ECO:0008006" key="5">
    <source>
        <dbReference type="Google" id="ProtNLM"/>
    </source>
</evidence>
<feature type="compositionally biased region" description="Low complexity" evidence="2">
    <location>
        <begin position="440"/>
        <end position="449"/>
    </location>
</feature>
<organism evidence="3 4">
    <name type="scientific">Ignelater luminosus</name>
    <name type="common">Cucubano</name>
    <name type="synonym">Pyrophorus luminosus</name>
    <dbReference type="NCBI Taxonomy" id="2038154"/>
    <lineage>
        <taxon>Eukaryota</taxon>
        <taxon>Metazoa</taxon>
        <taxon>Ecdysozoa</taxon>
        <taxon>Arthropoda</taxon>
        <taxon>Hexapoda</taxon>
        <taxon>Insecta</taxon>
        <taxon>Pterygota</taxon>
        <taxon>Neoptera</taxon>
        <taxon>Endopterygota</taxon>
        <taxon>Coleoptera</taxon>
        <taxon>Polyphaga</taxon>
        <taxon>Elateriformia</taxon>
        <taxon>Elateroidea</taxon>
        <taxon>Elateridae</taxon>
        <taxon>Agrypninae</taxon>
        <taxon>Pyrophorini</taxon>
        <taxon>Ignelater</taxon>
    </lineage>
</organism>
<feature type="coiled-coil region" evidence="1">
    <location>
        <begin position="341"/>
        <end position="368"/>
    </location>
</feature>
<proteinExistence type="predicted"/>
<protein>
    <recommendedName>
        <fullName evidence="5">A-kinase anchor protein 17A</fullName>
    </recommendedName>
</protein>
<feature type="compositionally biased region" description="Basic and acidic residues" evidence="2">
    <location>
        <begin position="288"/>
        <end position="316"/>
    </location>
</feature>
<dbReference type="Proteomes" id="UP000801492">
    <property type="component" value="Unassembled WGS sequence"/>
</dbReference>
<keyword evidence="4" id="KW-1185">Reference proteome</keyword>
<dbReference type="PANTHER" id="PTHR12484">
    <property type="entry name" value="B-LYMPHOCYTE ANTIGEN-RELATED"/>
    <property type="match status" value="1"/>
</dbReference>
<feature type="compositionally biased region" description="Basic residues" evidence="2">
    <location>
        <begin position="668"/>
        <end position="701"/>
    </location>
</feature>
<reference evidence="3" key="1">
    <citation type="submission" date="2019-08" db="EMBL/GenBank/DDBJ databases">
        <title>The genome of the North American firefly Photinus pyralis.</title>
        <authorList>
            <consortium name="Photinus pyralis genome working group"/>
            <person name="Fallon T.R."/>
            <person name="Sander Lower S.E."/>
            <person name="Weng J.-K."/>
        </authorList>
    </citation>
    <scope>NUCLEOTIDE SEQUENCE</scope>
    <source>
        <strain evidence="3">TRF0915ILg1</strain>
        <tissue evidence="3">Whole body</tissue>
    </source>
</reference>
<evidence type="ECO:0000313" key="3">
    <source>
        <dbReference type="EMBL" id="KAF2896333.1"/>
    </source>
</evidence>
<dbReference type="Pfam" id="PF25015">
    <property type="entry name" value="RBD_AKAP-17A"/>
    <property type="match status" value="1"/>
</dbReference>
<keyword evidence="1" id="KW-0175">Coiled coil</keyword>
<dbReference type="AlphaFoldDB" id="A0A8K0CYZ6"/>
<evidence type="ECO:0000313" key="4">
    <source>
        <dbReference type="Proteomes" id="UP000801492"/>
    </source>
</evidence>